<evidence type="ECO:0008006" key="3">
    <source>
        <dbReference type="Google" id="ProtNLM"/>
    </source>
</evidence>
<protein>
    <recommendedName>
        <fullName evidence="3">Alpha-ketoglutarate decarboxylase</fullName>
    </recommendedName>
</protein>
<proteinExistence type="predicted"/>
<accession>A0ABQ1JZY5</accession>
<organism evidence="1 2">
    <name type="scientific">Flavobacterium suaedae</name>
    <dbReference type="NCBI Taxonomy" id="1767027"/>
    <lineage>
        <taxon>Bacteria</taxon>
        <taxon>Pseudomonadati</taxon>
        <taxon>Bacteroidota</taxon>
        <taxon>Flavobacteriia</taxon>
        <taxon>Flavobacteriales</taxon>
        <taxon>Flavobacteriaceae</taxon>
        <taxon>Flavobacterium</taxon>
    </lineage>
</organism>
<sequence>MKTRIHIFLTKYLLIALLYSSLSYSQTSGDFWSDVQFGGSAGLGFGNNFTQIMVAPGALYRFNEYVGAGAGAQYSYVKQDDIYKASIYGGSVIGVFNPLPYIQLSAELEQLRVNLKYDENYRYPFYANTDREKDFWNTALFLGAGYQMENITVGIRYNVLFDDNDFVYADALLPFIRVYF</sequence>
<evidence type="ECO:0000313" key="1">
    <source>
        <dbReference type="EMBL" id="GGB79681.1"/>
    </source>
</evidence>
<gene>
    <name evidence="1" type="ORF">GCM10007424_19820</name>
</gene>
<comment type="caution">
    <text evidence="1">The sequence shown here is derived from an EMBL/GenBank/DDBJ whole genome shotgun (WGS) entry which is preliminary data.</text>
</comment>
<name>A0ABQ1JZY5_9FLAO</name>
<dbReference type="RefSeq" id="WP_188621123.1">
    <property type="nucleotide sequence ID" value="NZ_BMJE01000004.1"/>
</dbReference>
<keyword evidence="2" id="KW-1185">Reference proteome</keyword>
<reference evidence="2" key="1">
    <citation type="journal article" date="2019" name="Int. J. Syst. Evol. Microbiol.">
        <title>The Global Catalogue of Microorganisms (GCM) 10K type strain sequencing project: providing services to taxonomists for standard genome sequencing and annotation.</title>
        <authorList>
            <consortium name="The Broad Institute Genomics Platform"/>
            <consortium name="The Broad Institute Genome Sequencing Center for Infectious Disease"/>
            <person name="Wu L."/>
            <person name="Ma J."/>
        </authorList>
    </citation>
    <scope>NUCLEOTIDE SEQUENCE [LARGE SCALE GENOMIC DNA]</scope>
    <source>
        <strain evidence="2">CGMCC 1.15461</strain>
    </source>
</reference>
<dbReference type="EMBL" id="BMJE01000004">
    <property type="protein sequence ID" value="GGB79681.1"/>
    <property type="molecule type" value="Genomic_DNA"/>
</dbReference>
<evidence type="ECO:0000313" key="2">
    <source>
        <dbReference type="Proteomes" id="UP000615760"/>
    </source>
</evidence>
<dbReference type="Proteomes" id="UP000615760">
    <property type="component" value="Unassembled WGS sequence"/>
</dbReference>